<comment type="similarity">
    <text evidence="1">Belongs to the aldo/keto reductase family.</text>
</comment>
<dbReference type="PROSITE" id="PS00062">
    <property type="entry name" value="ALDOKETO_REDUCTASE_2"/>
    <property type="match status" value="1"/>
</dbReference>
<keyword evidence="2" id="KW-0521">NADP</keyword>
<dbReference type="InterPro" id="IPR036812">
    <property type="entry name" value="NAD(P)_OxRdtase_dom_sf"/>
</dbReference>
<feature type="region of interest" description="Disordered" evidence="4">
    <location>
        <begin position="260"/>
        <end position="282"/>
    </location>
</feature>
<comment type="caution">
    <text evidence="6">The sequence shown here is derived from an EMBL/GenBank/DDBJ whole genome shotgun (WGS) entry which is preliminary data.</text>
</comment>
<dbReference type="Proteomes" id="UP000184390">
    <property type="component" value="Unassembled WGS sequence"/>
</dbReference>
<dbReference type="Pfam" id="PF00248">
    <property type="entry name" value="Aldo_ket_red"/>
    <property type="match status" value="1"/>
</dbReference>
<name>A0ABY1HZK4_9ACTO</name>
<gene>
    <name evidence="6" type="ORF">SAMN05216246_101144</name>
</gene>
<dbReference type="Gene3D" id="3.20.20.100">
    <property type="entry name" value="NADP-dependent oxidoreductase domain"/>
    <property type="match status" value="1"/>
</dbReference>
<organism evidence="6 7">
    <name type="scientific">Actinomyces denticolens</name>
    <dbReference type="NCBI Taxonomy" id="52767"/>
    <lineage>
        <taxon>Bacteria</taxon>
        <taxon>Bacillati</taxon>
        <taxon>Actinomycetota</taxon>
        <taxon>Actinomycetes</taxon>
        <taxon>Actinomycetales</taxon>
        <taxon>Actinomycetaceae</taxon>
        <taxon>Actinomyces</taxon>
    </lineage>
</organism>
<accession>A0ABY1HZK4</accession>
<evidence type="ECO:0000259" key="5">
    <source>
        <dbReference type="Pfam" id="PF00248"/>
    </source>
</evidence>
<dbReference type="PRINTS" id="PR00069">
    <property type="entry name" value="ALDKETRDTASE"/>
</dbReference>
<dbReference type="RefSeq" id="WP_073451100.1">
    <property type="nucleotide sequence ID" value="NZ_FQYL01000001.1"/>
</dbReference>
<dbReference type="PANTHER" id="PTHR43827">
    <property type="entry name" value="2,5-DIKETO-D-GLUCONIC ACID REDUCTASE"/>
    <property type="match status" value="1"/>
</dbReference>
<dbReference type="PIRSF" id="PIRSF000097">
    <property type="entry name" value="AKR"/>
    <property type="match status" value="1"/>
</dbReference>
<keyword evidence="7" id="KW-1185">Reference proteome</keyword>
<reference evidence="6 7" key="1">
    <citation type="submission" date="2016-11" db="EMBL/GenBank/DDBJ databases">
        <authorList>
            <person name="Varghese N."/>
            <person name="Submissions S."/>
        </authorList>
    </citation>
    <scope>NUCLEOTIDE SEQUENCE [LARGE SCALE GENOMIC DNA]</scope>
    <source>
        <strain evidence="6 7">PA</strain>
    </source>
</reference>
<dbReference type="EMBL" id="FQYL01000001">
    <property type="protein sequence ID" value="SHI30141.1"/>
    <property type="molecule type" value="Genomic_DNA"/>
</dbReference>
<evidence type="ECO:0000256" key="1">
    <source>
        <dbReference type="ARBA" id="ARBA00007905"/>
    </source>
</evidence>
<feature type="domain" description="NADP-dependent oxidoreductase" evidence="5">
    <location>
        <begin position="21"/>
        <end position="258"/>
    </location>
</feature>
<evidence type="ECO:0000256" key="2">
    <source>
        <dbReference type="ARBA" id="ARBA00022857"/>
    </source>
</evidence>
<proteinExistence type="inferred from homology"/>
<sequence>MRTRAIAEGVDIPVLGLGVYQVPPAQTERAARDALDVGYRHLDTAQEYGNEAGVGAAVRAAMTQGLAREDVFVTTKIFASGRRAARRAIDESLAALDIGRIDLLLIHWPLRDSLGTWRAMEEAVAGGDVRSIGVSNFYGRRLGEILAAGGIRPAVDQVEHSVRYQQRRLRPLLDDAGIAMEAWSPLGSTGAGVLREPLLAEIAADHGATPAQVALAFQLTTGVITIPKTTRRERMVENLAAADLALTGTDLERLAALDRGRGYGWPGDPEQDYDPADYPAAL</sequence>
<keyword evidence="3" id="KW-0560">Oxidoreductase</keyword>
<dbReference type="PROSITE" id="PS00798">
    <property type="entry name" value="ALDOKETO_REDUCTASE_1"/>
    <property type="match status" value="1"/>
</dbReference>
<dbReference type="PANTHER" id="PTHR43827:SF3">
    <property type="entry name" value="NADP-DEPENDENT OXIDOREDUCTASE DOMAIN-CONTAINING PROTEIN"/>
    <property type="match status" value="1"/>
</dbReference>
<dbReference type="InterPro" id="IPR023210">
    <property type="entry name" value="NADP_OxRdtase_dom"/>
</dbReference>
<protein>
    <submittedName>
        <fullName evidence="6">2,5-diketo-D-gluconate reductase A</fullName>
    </submittedName>
</protein>
<evidence type="ECO:0000313" key="6">
    <source>
        <dbReference type="EMBL" id="SHI30141.1"/>
    </source>
</evidence>
<dbReference type="InterPro" id="IPR020471">
    <property type="entry name" value="AKR"/>
</dbReference>
<evidence type="ECO:0000256" key="4">
    <source>
        <dbReference type="SAM" id="MobiDB-lite"/>
    </source>
</evidence>
<evidence type="ECO:0000256" key="3">
    <source>
        <dbReference type="ARBA" id="ARBA00023002"/>
    </source>
</evidence>
<dbReference type="InterPro" id="IPR018170">
    <property type="entry name" value="Aldo/ket_reductase_CS"/>
</dbReference>
<evidence type="ECO:0000313" key="7">
    <source>
        <dbReference type="Proteomes" id="UP000184390"/>
    </source>
</evidence>
<dbReference type="SUPFAM" id="SSF51430">
    <property type="entry name" value="NAD(P)-linked oxidoreductase"/>
    <property type="match status" value="1"/>
</dbReference>